<organism evidence="2 3">
    <name type="scientific">candidate division MSBL1 archaeon SCGC-AAA259E17</name>
    <dbReference type="NCBI Taxonomy" id="1698263"/>
    <lineage>
        <taxon>Archaea</taxon>
        <taxon>Methanobacteriati</taxon>
        <taxon>Methanobacteriota</taxon>
        <taxon>candidate division MSBL1</taxon>
    </lineage>
</organism>
<dbReference type="Proteomes" id="UP000070373">
    <property type="component" value="Unassembled WGS sequence"/>
</dbReference>
<gene>
    <name evidence="2" type="ORF">AKJ64_02440</name>
</gene>
<dbReference type="GO" id="GO:0004853">
    <property type="term" value="F:uroporphyrinogen decarboxylase activity"/>
    <property type="evidence" value="ECO:0007669"/>
    <property type="project" value="InterPro"/>
</dbReference>
<dbReference type="InterPro" id="IPR000257">
    <property type="entry name" value="Uroporphyrinogen_deCOase"/>
</dbReference>
<keyword evidence="3" id="KW-1185">Reference proteome</keyword>
<sequence>MNQRKRVIETLTFGDPDRVPLWFWGDPRPPTLEYWHQTGLPKNVYWKKHLFETLGIEKNMVRGEASIGIEQGNLGWIDPGVSFNMIPKFEEKILEQKSGHYIVRNWQGQIVEIDKEDWKYIQDGPEVGFTTRKWHKFPVEKREDWEKIKEKYDPYDERRYPDNFDKKCQILKDIEVPVAFNFPGPFWKIRDWVGFERICRMFRKEPDFLKDMIDFWTNFISKTMANFLEETKVDRVQINEDMAFKKHSMISPKMVRKFLKPSYEKWVKEIKKTGCPIVEIDSDGYIGNLIPIWIDSGINSTFPVEVAAGNDIVEYREMYGKKMAYQGGIDKRAIAKGGKTMKKEVMRVVPPLLEKGGYIPGIDHAIPSDVSWHNFVEYIELLAKLTGWL</sequence>
<dbReference type="SUPFAM" id="SSF51726">
    <property type="entry name" value="UROD/MetE-like"/>
    <property type="match status" value="1"/>
</dbReference>
<comment type="caution">
    <text evidence="2">The sequence shown here is derived from an EMBL/GenBank/DDBJ whole genome shotgun (WGS) entry which is preliminary data.</text>
</comment>
<evidence type="ECO:0000313" key="2">
    <source>
        <dbReference type="EMBL" id="KXA92705.1"/>
    </source>
</evidence>
<dbReference type="EMBL" id="LHXN01000035">
    <property type="protein sequence ID" value="KXA92705.1"/>
    <property type="molecule type" value="Genomic_DNA"/>
</dbReference>
<accession>A0A133UEV6</accession>
<dbReference type="Pfam" id="PF01208">
    <property type="entry name" value="URO-D"/>
    <property type="match status" value="1"/>
</dbReference>
<dbReference type="GO" id="GO:0006779">
    <property type="term" value="P:porphyrin-containing compound biosynthetic process"/>
    <property type="evidence" value="ECO:0007669"/>
    <property type="project" value="InterPro"/>
</dbReference>
<name>A0A133UEV6_9EURY</name>
<evidence type="ECO:0000313" key="3">
    <source>
        <dbReference type="Proteomes" id="UP000070373"/>
    </source>
</evidence>
<proteinExistence type="predicted"/>
<dbReference type="AlphaFoldDB" id="A0A133UEV6"/>
<dbReference type="InterPro" id="IPR038071">
    <property type="entry name" value="UROD/MetE-like_sf"/>
</dbReference>
<dbReference type="Gene3D" id="3.20.20.210">
    <property type="match status" value="1"/>
</dbReference>
<protein>
    <recommendedName>
        <fullName evidence="1">Uroporphyrinogen decarboxylase (URO-D) domain-containing protein</fullName>
    </recommendedName>
</protein>
<evidence type="ECO:0000259" key="1">
    <source>
        <dbReference type="Pfam" id="PF01208"/>
    </source>
</evidence>
<dbReference type="PANTHER" id="PTHR47099:SF1">
    <property type="entry name" value="METHYLCOBAMIDE:COM METHYLTRANSFERASE MTBA"/>
    <property type="match status" value="1"/>
</dbReference>
<reference evidence="2 3" key="1">
    <citation type="journal article" date="2016" name="Sci. Rep.">
        <title>Metabolic traits of an uncultured archaeal lineage -MSBL1- from brine pools of the Red Sea.</title>
        <authorList>
            <person name="Mwirichia R."/>
            <person name="Alam I."/>
            <person name="Rashid M."/>
            <person name="Vinu M."/>
            <person name="Ba-Alawi W."/>
            <person name="Anthony Kamau A."/>
            <person name="Kamanda Ngugi D."/>
            <person name="Goker M."/>
            <person name="Klenk H.P."/>
            <person name="Bajic V."/>
            <person name="Stingl U."/>
        </authorList>
    </citation>
    <scope>NUCLEOTIDE SEQUENCE [LARGE SCALE GENOMIC DNA]</scope>
    <source>
        <strain evidence="2">SCGC-AAA259E17</strain>
    </source>
</reference>
<feature type="domain" description="Uroporphyrinogen decarboxylase (URO-D)" evidence="1">
    <location>
        <begin position="138"/>
        <end position="380"/>
    </location>
</feature>
<dbReference type="InterPro" id="IPR052024">
    <property type="entry name" value="Methanogen_methyltrans"/>
</dbReference>
<dbReference type="PANTHER" id="PTHR47099">
    <property type="entry name" value="METHYLCOBAMIDE:COM METHYLTRANSFERASE MTBA"/>
    <property type="match status" value="1"/>
</dbReference>